<sequence>MKRLSILGSTGSIGRSVLDVVRRFPGRFQVAALAAGRNVALAAEQVREFRPGLVAVLTRGLADELAGRLGDAAVEIRHGKEGYKAVAEADGVDLVVSAMVGAAGLEPTLAALEAGRDVALANKETLVTAGPLVTRIAAERGRRILPVDSEHSALFQSMEGHRRCDVRRLVLTASGGPFRGRPRSELAGVTPEEAVAHPNWSMGAKISVDSATLMNKGLEVIEARWLFDVPVDRIDVLVHPQSIVHSMVEYVDGSVVAQMGIPDMRIPIAYALAWPERLPLDLPRLDLARAEPLTFEPPDLERFPCLALAYEAARAGGTAPTALNAANEVAVEAFLGGRLPFLAIPRVVRAVLEDFPAGRIERLEDVLSADALARVRAEAAVERLGAAG</sequence>
<feature type="binding site" evidence="9">
    <location>
        <position position="13"/>
    </location>
    <ligand>
        <name>NADPH</name>
        <dbReference type="ChEBI" id="CHEBI:57783"/>
    </ligand>
</feature>
<dbReference type="Pfam" id="PF08436">
    <property type="entry name" value="DXP_redisom_C"/>
    <property type="match status" value="1"/>
</dbReference>
<comment type="caution">
    <text evidence="13">The sequence shown here is derived from an EMBL/GenBank/DDBJ whole genome shotgun (WGS) entry which is preliminary data.</text>
</comment>
<feature type="binding site" evidence="9">
    <location>
        <position position="197"/>
    </location>
    <ligand>
        <name>1-deoxy-D-xylulose 5-phosphate</name>
        <dbReference type="ChEBI" id="CHEBI:57792"/>
    </ligand>
</feature>
<feature type="binding site" evidence="9">
    <location>
        <position position="216"/>
    </location>
    <ligand>
        <name>1-deoxy-D-xylulose 5-phosphate</name>
        <dbReference type="ChEBI" id="CHEBI:57792"/>
    </ligand>
</feature>
<comment type="pathway">
    <text evidence="1 9">Isoprenoid biosynthesis; isopentenyl diphosphate biosynthesis via DXP pathway; isopentenyl diphosphate from 1-deoxy-D-xylulose 5-phosphate: step 1/6.</text>
</comment>
<evidence type="ECO:0000256" key="3">
    <source>
        <dbReference type="ARBA" id="ARBA00022723"/>
    </source>
</evidence>
<feature type="binding site" evidence="9">
    <location>
        <position position="11"/>
    </location>
    <ligand>
        <name>NADPH</name>
        <dbReference type="ChEBI" id="CHEBI:57783"/>
    </ligand>
</feature>
<comment type="cofactor">
    <cofactor evidence="9">
        <name>Mg(2+)</name>
        <dbReference type="ChEBI" id="CHEBI:18420"/>
    </cofactor>
    <cofactor evidence="9">
        <name>Mn(2+)</name>
        <dbReference type="ChEBI" id="CHEBI:29035"/>
    </cofactor>
</comment>
<feature type="binding site" evidence="9">
    <location>
        <position position="215"/>
    </location>
    <ligand>
        <name>1-deoxy-D-xylulose 5-phosphate</name>
        <dbReference type="ChEBI" id="CHEBI:57792"/>
    </ligand>
</feature>
<name>A0A6N9TPD5_DISTH</name>
<keyword evidence="3 9" id="KW-0479">Metal-binding</keyword>
<feature type="domain" description="DXP reductoisomerase C-terminal" evidence="12">
    <location>
        <begin position="259"/>
        <end position="374"/>
    </location>
</feature>
<feature type="binding site" evidence="9">
    <location>
        <position position="219"/>
    </location>
    <ligand>
        <name>1-deoxy-D-xylulose 5-phosphate</name>
        <dbReference type="ChEBI" id="CHEBI:57792"/>
    </ligand>
</feature>
<feature type="binding site" evidence="9">
    <location>
        <position position="38"/>
    </location>
    <ligand>
        <name>NADPH</name>
        <dbReference type="ChEBI" id="CHEBI:57783"/>
    </ligand>
</feature>
<dbReference type="InterPro" id="IPR036291">
    <property type="entry name" value="NAD(P)-bd_dom_sf"/>
</dbReference>
<comment type="similarity">
    <text evidence="2 9">Belongs to the DXR family.</text>
</comment>
<evidence type="ECO:0000259" key="12">
    <source>
        <dbReference type="Pfam" id="PF13288"/>
    </source>
</evidence>
<keyword evidence="6 9" id="KW-0464">Manganese</keyword>
<dbReference type="EC" id="1.1.1.267" evidence="9"/>
<dbReference type="FunFam" id="3.40.50.720:FF:000045">
    <property type="entry name" value="1-deoxy-D-xylulose 5-phosphate reductoisomerase"/>
    <property type="match status" value="1"/>
</dbReference>
<comment type="function">
    <text evidence="9">Catalyzes the NADPH-dependent rearrangement and reduction of 1-deoxy-D-xylulose-5-phosphate (DXP) to 2-C-methyl-D-erythritol 4-phosphate (MEP).</text>
</comment>
<keyword evidence="5 9" id="KW-0560">Oxidoreductase</keyword>
<dbReference type="RefSeq" id="WP_163299240.1">
    <property type="nucleotide sequence ID" value="NZ_JAAGRR010000123.1"/>
</dbReference>
<dbReference type="InterPro" id="IPR026877">
    <property type="entry name" value="DXPR_C"/>
</dbReference>
<dbReference type="Gene3D" id="3.40.50.720">
    <property type="entry name" value="NAD(P)-binding Rossmann-like Domain"/>
    <property type="match status" value="1"/>
</dbReference>
<dbReference type="Proteomes" id="UP000469346">
    <property type="component" value="Unassembled WGS sequence"/>
</dbReference>
<reference evidence="13 14" key="1">
    <citation type="submission" date="2020-02" db="EMBL/GenBank/DDBJ databases">
        <title>Comparative genomics of sulfur disproportionating microorganisms.</title>
        <authorList>
            <person name="Ward L.M."/>
            <person name="Bertran E."/>
            <person name="Johnston D.T."/>
        </authorList>
    </citation>
    <scope>NUCLEOTIDE SEQUENCE [LARGE SCALE GENOMIC DNA]</scope>
    <source>
        <strain evidence="13 14">DSM 100025</strain>
    </source>
</reference>
<keyword evidence="14" id="KW-1185">Reference proteome</keyword>
<evidence type="ECO:0000259" key="11">
    <source>
        <dbReference type="Pfam" id="PF08436"/>
    </source>
</evidence>
<dbReference type="PIRSF" id="PIRSF006205">
    <property type="entry name" value="Dxp_reductismrs"/>
    <property type="match status" value="1"/>
</dbReference>
<dbReference type="GO" id="GO:0070402">
    <property type="term" value="F:NADPH binding"/>
    <property type="evidence" value="ECO:0007669"/>
    <property type="project" value="InterPro"/>
</dbReference>
<accession>A0A6N9TPD5</accession>
<dbReference type="InterPro" id="IPR036169">
    <property type="entry name" value="DXPR_C_sf"/>
</dbReference>
<organism evidence="13 14">
    <name type="scientific">Dissulfurirhabdus thermomarina</name>
    <dbReference type="NCBI Taxonomy" id="1765737"/>
    <lineage>
        <taxon>Bacteria</taxon>
        <taxon>Deltaproteobacteria</taxon>
        <taxon>Dissulfurirhabdaceae</taxon>
        <taxon>Dissulfurirhabdus</taxon>
    </lineage>
</organism>
<dbReference type="NCBIfam" id="NF009114">
    <property type="entry name" value="PRK12464.1"/>
    <property type="match status" value="1"/>
</dbReference>
<dbReference type="GO" id="GO:0051484">
    <property type="term" value="P:isopentenyl diphosphate biosynthetic process, methylerythritol 4-phosphate pathway involved in terpenoid biosynthetic process"/>
    <property type="evidence" value="ECO:0007669"/>
    <property type="project" value="UniProtKB-ARBA"/>
</dbReference>
<feature type="binding site" evidence="9">
    <location>
        <position position="37"/>
    </location>
    <ligand>
        <name>NADPH</name>
        <dbReference type="ChEBI" id="CHEBI:57783"/>
    </ligand>
</feature>
<feature type="binding site" evidence="9">
    <location>
        <position position="174"/>
    </location>
    <ligand>
        <name>1-deoxy-D-xylulose 5-phosphate</name>
        <dbReference type="ChEBI" id="CHEBI:57792"/>
    </ligand>
</feature>
<feature type="domain" description="1-deoxy-D-xylulose 5-phosphate reductoisomerase C-terminal" evidence="11">
    <location>
        <begin position="144"/>
        <end position="227"/>
    </location>
</feature>
<proteinExistence type="inferred from homology"/>
<dbReference type="InterPro" id="IPR003821">
    <property type="entry name" value="DXP_reductoisomerase"/>
</dbReference>
<dbReference type="PANTHER" id="PTHR30525:SF0">
    <property type="entry name" value="1-DEOXY-D-XYLULOSE 5-PHOSPHATE REDUCTOISOMERASE, CHLOROPLASTIC"/>
    <property type="match status" value="1"/>
</dbReference>
<evidence type="ECO:0000256" key="8">
    <source>
        <dbReference type="ARBA" id="ARBA00048543"/>
    </source>
</evidence>
<dbReference type="SUPFAM" id="SSF55347">
    <property type="entry name" value="Glyceraldehyde-3-phosphate dehydrogenase-like, C-terminal domain"/>
    <property type="match status" value="1"/>
</dbReference>
<dbReference type="Gene3D" id="1.10.1740.10">
    <property type="match status" value="1"/>
</dbReference>
<feature type="binding site" evidence="9">
    <location>
        <position position="122"/>
    </location>
    <ligand>
        <name>NADPH</name>
        <dbReference type="ChEBI" id="CHEBI:57783"/>
    </ligand>
</feature>
<dbReference type="SUPFAM" id="SSF51735">
    <property type="entry name" value="NAD(P)-binding Rossmann-fold domains"/>
    <property type="match status" value="1"/>
</dbReference>
<dbReference type="GO" id="GO:0016853">
    <property type="term" value="F:isomerase activity"/>
    <property type="evidence" value="ECO:0007669"/>
    <property type="project" value="UniProtKB-KW"/>
</dbReference>
<dbReference type="InterPro" id="IPR013512">
    <property type="entry name" value="DXP_reductoisomerase_N"/>
</dbReference>
<evidence type="ECO:0000256" key="6">
    <source>
        <dbReference type="ARBA" id="ARBA00023211"/>
    </source>
</evidence>
<dbReference type="Pfam" id="PF13288">
    <property type="entry name" value="DXPR_C"/>
    <property type="match status" value="1"/>
</dbReference>
<feature type="binding site" evidence="9">
    <location>
        <position position="150"/>
    </location>
    <ligand>
        <name>1-deoxy-D-xylulose 5-phosphate</name>
        <dbReference type="ChEBI" id="CHEBI:57792"/>
    </ligand>
</feature>
<feature type="binding site" evidence="9">
    <location>
        <position position="123"/>
    </location>
    <ligand>
        <name>1-deoxy-D-xylulose 5-phosphate</name>
        <dbReference type="ChEBI" id="CHEBI:57792"/>
    </ligand>
</feature>
<feature type="binding site" evidence="9">
    <location>
        <position position="210"/>
    </location>
    <ligand>
        <name>1-deoxy-D-xylulose 5-phosphate</name>
        <dbReference type="ChEBI" id="CHEBI:57792"/>
    </ligand>
</feature>
<protein>
    <recommendedName>
        <fullName evidence="9">1-deoxy-D-xylulose 5-phosphate reductoisomerase</fullName>
        <shortName evidence="9">DXP reductoisomerase</shortName>
        <ecNumber evidence="9">1.1.1.267</ecNumber>
    </recommendedName>
    <alternativeName>
        <fullName evidence="9">1-deoxyxylulose-5-phosphate reductoisomerase</fullName>
    </alternativeName>
    <alternativeName>
        <fullName evidence="9">2-C-methyl-D-erythritol 4-phosphate synthase</fullName>
    </alternativeName>
</protein>
<dbReference type="NCBIfam" id="TIGR00243">
    <property type="entry name" value="Dxr"/>
    <property type="match status" value="1"/>
</dbReference>
<feature type="binding site" evidence="9">
    <location>
        <position position="203"/>
    </location>
    <ligand>
        <name>NADPH</name>
        <dbReference type="ChEBI" id="CHEBI:57783"/>
    </ligand>
</feature>
<evidence type="ECO:0000256" key="4">
    <source>
        <dbReference type="ARBA" id="ARBA00022857"/>
    </source>
</evidence>
<evidence type="ECO:0000256" key="5">
    <source>
        <dbReference type="ARBA" id="ARBA00023002"/>
    </source>
</evidence>
<evidence type="ECO:0000313" key="14">
    <source>
        <dbReference type="Proteomes" id="UP000469346"/>
    </source>
</evidence>
<keyword evidence="9" id="KW-0460">Magnesium</keyword>
<gene>
    <name evidence="9" type="primary">dxr</name>
    <name evidence="13" type="ORF">G3N55_09765</name>
</gene>
<dbReference type="AlphaFoldDB" id="A0A6N9TPD5"/>
<dbReference type="GO" id="GO:0030145">
    <property type="term" value="F:manganese ion binding"/>
    <property type="evidence" value="ECO:0007669"/>
    <property type="project" value="TreeGrafter"/>
</dbReference>
<feature type="binding site" evidence="9">
    <location>
        <position position="124"/>
    </location>
    <ligand>
        <name>NADPH</name>
        <dbReference type="ChEBI" id="CHEBI:57783"/>
    </ligand>
</feature>
<feature type="binding site" evidence="9">
    <location>
        <position position="12"/>
    </location>
    <ligand>
        <name>NADPH</name>
        <dbReference type="ChEBI" id="CHEBI:57783"/>
    </ligand>
</feature>
<keyword evidence="4 9" id="KW-0521">NADP</keyword>
<evidence type="ECO:0000259" key="10">
    <source>
        <dbReference type="Pfam" id="PF02670"/>
    </source>
</evidence>
<keyword evidence="13" id="KW-0413">Isomerase</keyword>
<feature type="binding site" evidence="9">
    <location>
        <position position="148"/>
    </location>
    <ligand>
        <name>Mn(2+)</name>
        <dbReference type="ChEBI" id="CHEBI:29035"/>
    </ligand>
</feature>
<dbReference type="SUPFAM" id="SSF69055">
    <property type="entry name" value="1-deoxy-D-xylulose-5-phosphate reductoisomerase, C-terminal domain"/>
    <property type="match status" value="1"/>
</dbReference>
<dbReference type="PANTHER" id="PTHR30525">
    <property type="entry name" value="1-DEOXY-D-XYLULOSE 5-PHOSPHATE REDUCTOISOMERASE"/>
    <property type="match status" value="1"/>
</dbReference>
<feature type="binding site" evidence="9">
    <location>
        <position position="149"/>
    </location>
    <ligand>
        <name>1-deoxy-D-xylulose 5-phosphate</name>
        <dbReference type="ChEBI" id="CHEBI:57792"/>
    </ligand>
</feature>
<evidence type="ECO:0000256" key="2">
    <source>
        <dbReference type="ARBA" id="ARBA00006825"/>
    </source>
</evidence>
<dbReference type="UniPathway" id="UPA00056">
    <property type="reaction ID" value="UER00092"/>
</dbReference>
<feature type="binding site" evidence="9">
    <location>
        <position position="10"/>
    </location>
    <ligand>
        <name>NADPH</name>
        <dbReference type="ChEBI" id="CHEBI:57783"/>
    </ligand>
</feature>
<dbReference type="Pfam" id="PF02670">
    <property type="entry name" value="DXP_reductoisom"/>
    <property type="match status" value="1"/>
</dbReference>
<feature type="domain" description="1-deoxy-D-xylulose 5-phosphate reductoisomerase N-terminal" evidence="10">
    <location>
        <begin position="4"/>
        <end position="130"/>
    </location>
</feature>
<evidence type="ECO:0000313" key="13">
    <source>
        <dbReference type="EMBL" id="NDY43125.1"/>
    </source>
</evidence>
<dbReference type="EMBL" id="JAAGRR010000123">
    <property type="protein sequence ID" value="NDY43125.1"/>
    <property type="molecule type" value="Genomic_DNA"/>
</dbReference>
<evidence type="ECO:0000256" key="9">
    <source>
        <dbReference type="HAMAP-Rule" id="MF_00183"/>
    </source>
</evidence>
<dbReference type="InterPro" id="IPR013644">
    <property type="entry name" value="DXP_reductoisomerase_C"/>
</dbReference>
<dbReference type="HAMAP" id="MF_00183">
    <property type="entry name" value="DXP_reductoisom"/>
    <property type="match status" value="1"/>
</dbReference>
<feature type="binding site" evidence="9">
    <location>
        <position position="219"/>
    </location>
    <ligand>
        <name>Mn(2+)</name>
        <dbReference type="ChEBI" id="CHEBI:29035"/>
    </ligand>
</feature>
<keyword evidence="7 9" id="KW-0414">Isoprene biosynthesis</keyword>
<comment type="catalytic activity">
    <reaction evidence="8">
        <text>2-C-methyl-D-erythritol 4-phosphate + NADP(+) = 1-deoxy-D-xylulose 5-phosphate + NADPH + H(+)</text>
        <dbReference type="Rhea" id="RHEA:13717"/>
        <dbReference type="ChEBI" id="CHEBI:15378"/>
        <dbReference type="ChEBI" id="CHEBI:57783"/>
        <dbReference type="ChEBI" id="CHEBI:57792"/>
        <dbReference type="ChEBI" id="CHEBI:58262"/>
        <dbReference type="ChEBI" id="CHEBI:58349"/>
        <dbReference type="EC" id="1.1.1.267"/>
    </reaction>
    <physiologicalReaction direction="right-to-left" evidence="8">
        <dbReference type="Rhea" id="RHEA:13719"/>
    </physiologicalReaction>
</comment>
<feature type="binding site" evidence="9">
    <location>
        <position position="150"/>
    </location>
    <ligand>
        <name>Mn(2+)</name>
        <dbReference type="ChEBI" id="CHEBI:29035"/>
    </ligand>
</feature>
<feature type="binding site" evidence="9">
    <location>
        <position position="36"/>
    </location>
    <ligand>
        <name>NADPH</name>
        <dbReference type="ChEBI" id="CHEBI:57783"/>
    </ligand>
</feature>
<dbReference type="GO" id="GO:0030604">
    <property type="term" value="F:1-deoxy-D-xylulose-5-phosphate reductoisomerase activity"/>
    <property type="evidence" value="ECO:0007669"/>
    <property type="project" value="UniProtKB-UniRule"/>
</dbReference>
<evidence type="ECO:0000256" key="7">
    <source>
        <dbReference type="ARBA" id="ARBA00023229"/>
    </source>
</evidence>
<evidence type="ECO:0000256" key="1">
    <source>
        <dbReference type="ARBA" id="ARBA00005094"/>
    </source>
</evidence>